<organism evidence="12 13">
    <name type="scientific">Acidithiobacillus caldus (strain ATCC 51756 / DSM 8584 / KU)</name>
    <dbReference type="NCBI Taxonomy" id="637389"/>
    <lineage>
        <taxon>Bacteria</taxon>
        <taxon>Pseudomonadati</taxon>
        <taxon>Pseudomonadota</taxon>
        <taxon>Acidithiobacillia</taxon>
        <taxon>Acidithiobacillales</taxon>
        <taxon>Acidithiobacillaceae</taxon>
        <taxon>Acidithiobacillus</taxon>
    </lineage>
</organism>
<name>A0A059ZY55_ACICK</name>
<dbReference type="InterPro" id="IPR007197">
    <property type="entry name" value="rSAM"/>
</dbReference>
<dbReference type="PANTHER" id="PTHR13932:SF5">
    <property type="entry name" value="RADICAL S-ADENOSYL METHIONINE DOMAIN-CONTAINING PROTEIN 1, MITOCHONDRIAL"/>
    <property type="match status" value="1"/>
</dbReference>
<dbReference type="NCBIfam" id="TIGR00539">
    <property type="entry name" value="hemN_rel"/>
    <property type="match status" value="1"/>
</dbReference>
<keyword evidence="6 10" id="KW-0479">Metal-binding</keyword>
<dbReference type="GO" id="GO:0051539">
    <property type="term" value="F:4 iron, 4 sulfur cluster binding"/>
    <property type="evidence" value="ECO:0007669"/>
    <property type="project" value="UniProtKB-UniRule"/>
</dbReference>
<dbReference type="EMBL" id="CP005986">
    <property type="protein sequence ID" value="AIA54822.1"/>
    <property type="molecule type" value="Genomic_DNA"/>
</dbReference>
<comment type="subcellular location">
    <subcellularLocation>
        <location evidence="10">Cytoplasm</location>
    </subcellularLocation>
</comment>
<evidence type="ECO:0000256" key="1">
    <source>
        <dbReference type="ARBA" id="ARBA00001966"/>
    </source>
</evidence>
<keyword evidence="10" id="KW-0004">4Fe-4S</keyword>
<evidence type="ECO:0000256" key="4">
    <source>
        <dbReference type="ARBA" id="ARBA00022617"/>
    </source>
</evidence>
<dbReference type="InterPro" id="IPR004559">
    <property type="entry name" value="HemW-like"/>
</dbReference>
<evidence type="ECO:0000256" key="5">
    <source>
        <dbReference type="ARBA" id="ARBA00022691"/>
    </source>
</evidence>
<dbReference type="PANTHER" id="PTHR13932">
    <property type="entry name" value="COPROPORPHYRINIGEN III OXIDASE"/>
    <property type="match status" value="1"/>
</dbReference>
<sequence>MTLDLQAPALSVYVHLPWCLAKCPYCDFNSYAAPEFPAEHYVDALIADLERELPRIWGRPVHSIFLGGGTPSLFPPESIARLLSELRARLRLMPGLEVSLEANPGASEAARFRAFRQAGITRLSLGVQSFDDGFLARLGRIHDGRAAMAAVSAILEAGFASWNLDLIFALPGQDLAAALADLERALAYAPPHLSLYQLTLEAGTPFARQAPSGLPGEDLAADMELALRERLQEAGLARYEISAHARPGQECWHNRNYWRFGDYVGIGAGAHGKITLPGQGIWRSQKPARPESYLSDALGPAAQIGRGHWVAPAERPFEFLLNTLRLLEGFSCAQFEAGTGLPCLQIEPQLRRARKEGLLTFEDGRWRPTRFGLDWHNELCGRFLPRSPRRPATHAHEPS</sequence>
<evidence type="ECO:0000256" key="3">
    <source>
        <dbReference type="ARBA" id="ARBA00017228"/>
    </source>
</evidence>
<dbReference type="Pfam" id="PF06969">
    <property type="entry name" value="HemN_C"/>
    <property type="match status" value="1"/>
</dbReference>
<dbReference type="Pfam" id="PF04055">
    <property type="entry name" value="Radical_SAM"/>
    <property type="match status" value="1"/>
</dbReference>
<keyword evidence="10" id="KW-0963">Cytoplasm</keyword>
<evidence type="ECO:0000256" key="10">
    <source>
        <dbReference type="RuleBase" id="RU364116"/>
    </source>
</evidence>
<evidence type="ECO:0000256" key="6">
    <source>
        <dbReference type="ARBA" id="ARBA00022723"/>
    </source>
</evidence>
<dbReference type="PROSITE" id="PS51918">
    <property type="entry name" value="RADICAL_SAM"/>
    <property type="match status" value="1"/>
</dbReference>
<keyword evidence="7 10" id="KW-0408">Iron</keyword>
<reference evidence="12 13" key="1">
    <citation type="journal article" date="2009" name="J. Bacteriol.">
        <title>Draft genome sequence of the extremely acidophilic bacterium Acidithiobacillus caldus ATCC 51756 reveals metabolic versatility in the genus Acidithiobacillus.</title>
        <authorList>
            <person name="Valdes J."/>
            <person name="Quatrini R."/>
            <person name="Hallberg K."/>
            <person name="Dopson M."/>
            <person name="Valenzuela P.D."/>
            <person name="Holmes D.S."/>
        </authorList>
    </citation>
    <scope>NUCLEOTIDE SEQUENCE [LARGE SCALE GENOMIC DNA]</scope>
    <source>
        <strain evidence="13">ATCC 51756 / DSM 8584 / KU</strain>
    </source>
</reference>
<dbReference type="SFLD" id="SFLDS00029">
    <property type="entry name" value="Radical_SAM"/>
    <property type="match status" value="1"/>
</dbReference>
<dbReference type="SUPFAM" id="SSF102114">
    <property type="entry name" value="Radical SAM enzymes"/>
    <property type="match status" value="1"/>
</dbReference>
<comment type="function">
    <text evidence="10">Probably acts as a heme chaperone, transferring heme to an unknown acceptor. Binds one molecule of heme per monomer, possibly covalently. Binds 1 [4Fe-4S] cluster. The cluster is coordinated with 3 cysteines and an exchangeable S-adenosyl-L-methionine.</text>
</comment>
<dbReference type="RefSeq" id="WP_004871343.1">
    <property type="nucleotide sequence ID" value="NZ_CP005986.1"/>
</dbReference>
<dbReference type="GO" id="GO:0006779">
    <property type="term" value="P:porphyrin-containing compound biosynthetic process"/>
    <property type="evidence" value="ECO:0007669"/>
    <property type="project" value="InterPro"/>
</dbReference>
<dbReference type="KEGG" id="acz:Acaty_c0946"/>
<dbReference type="SFLD" id="SFLDG01065">
    <property type="entry name" value="anaerobic_coproporphyrinogen-I"/>
    <property type="match status" value="1"/>
</dbReference>
<evidence type="ECO:0000313" key="12">
    <source>
        <dbReference type="EMBL" id="AIA54822.1"/>
    </source>
</evidence>
<dbReference type="CDD" id="cd01335">
    <property type="entry name" value="Radical_SAM"/>
    <property type="match status" value="1"/>
</dbReference>
<dbReference type="Proteomes" id="UP000005522">
    <property type="component" value="Chromosome"/>
</dbReference>
<dbReference type="AlphaFoldDB" id="A0A059ZY55"/>
<evidence type="ECO:0000256" key="2">
    <source>
        <dbReference type="ARBA" id="ARBA00006100"/>
    </source>
</evidence>
<evidence type="ECO:0000256" key="8">
    <source>
        <dbReference type="ARBA" id="ARBA00023014"/>
    </source>
</evidence>
<dbReference type="eggNOG" id="COG0635">
    <property type="taxonomic scope" value="Bacteria"/>
</dbReference>
<evidence type="ECO:0000313" key="13">
    <source>
        <dbReference type="Proteomes" id="UP000005522"/>
    </source>
</evidence>
<dbReference type="GeneID" id="92930974"/>
<dbReference type="InterPro" id="IPR034505">
    <property type="entry name" value="Coproporphyrinogen-III_oxidase"/>
</dbReference>
<evidence type="ECO:0000256" key="7">
    <source>
        <dbReference type="ARBA" id="ARBA00023004"/>
    </source>
</evidence>
<keyword evidence="9 10" id="KW-0143">Chaperone</keyword>
<dbReference type="HOGENOM" id="CLU_027579_2_1_6"/>
<dbReference type="SMART" id="SM00729">
    <property type="entry name" value="Elp3"/>
    <property type="match status" value="1"/>
</dbReference>
<dbReference type="InterPro" id="IPR013785">
    <property type="entry name" value="Aldolase_TIM"/>
</dbReference>
<proteinExistence type="inferred from homology"/>
<comment type="cofactor">
    <cofactor evidence="1">
        <name>[4Fe-4S] cluster</name>
        <dbReference type="ChEBI" id="CHEBI:49883"/>
    </cofactor>
</comment>
<keyword evidence="8 10" id="KW-0411">Iron-sulfur</keyword>
<dbReference type="SFLD" id="SFLDF00288">
    <property type="entry name" value="HemN-like__clustered_with_nucl"/>
    <property type="match status" value="1"/>
</dbReference>
<keyword evidence="4 10" id="KW-0349">Heme</keyword>
<dbReference type="GO" id="GO:0004109">
    <property type="term" value="F:coproporphyrinogen oxidase activity"/>
    <property type="evidence" value="ECO:0007669"/>
    <property type="project" value="InterPro"/>
</dbReference>
<dbReference type="SFLD" id="SFLDG01082">
    <property type="entry name" value="B12-binding_domain_containing"/>
    <property type="match status" value="1"/>
</dbReference>
<dbReference type="Gene3D" id="3.20.20.70">
    <property type="entry name" value="Aldolase class I"/>
    <property type="match status" value="1"/>
</dbReference>
<comment type="similarity">
    <text evidence="2">Belongs to the anaerobic coproporphyrinogen-III oxidase family. HemW subfamily.</text>
</comment>
<dbReference type="InterPro" id="IPR058240">
    <property type="entry name" value="rSAM_sf"/>
</dbReference>
<evidence type="ECO:0000259" key="11">
    <source>
        <dbReference type="PROSITE" id="PS51918"/>
    </source>
</evidence>
<gene>
    <name evidence="12" type="ORF">Acaty_c0946</name>
</gene>
<protein>
    <recommendedName>
        <fullName evidence="3 10">Heme chaperone HemW</fullName>
    </recommendedName>
</protein>
<dbReference type="InterPro" id="IPR006638">
    <property type="entry name" value="Elp3/MiaA/NifB-like_rSAM"/>
</dbReference>
<feature type="domain" description="Radical SAM core" evidence="11">
    <location>
        <begin position="4"/>
        <end position="237"/>
    </location>
</feature>
<dbReference type="GO" id="GO:0046872">
    <property type="term" value="F:metal ion binding"/>
    <property type="evidence" value="ECO:0007669"/>
    <property type="project" value="UniProtKB-UniRule"/>
</dbReference>
<dbReference type="SFLD" id="SFLDF00562">
    <property type="entry name" value="HemN-like__clustered_with_heat"/>
    <property type="match status" value="1"/>
</dbReference>
<evidence type="ECO:0000256" key="9">
    <source>
        <dbReference type="ARBA" id="ARBA00023186"/>
    </source>
</evidence>
<dbReference type="InterPro" id="IPR010723">
    <property type="entry name" value="HemN_C"/>
</dbReference>
<dbReference type="GO" id="GO:0005737">
    <property type="term" value="C:cytoplasm"/>
    <property type="evidence" value="ECO:0007669"/>
    <property type="project" value="UniProtKB-SubCell"/>
</dbReference>
<accession>A0A059ZY55</accession>
<keyword evidence="5 10" id="KW-0949">S-adenosyl-L-methionine</keyword>